<reference evidence="5" key="1">
    <citation type="submission" date="2025-08" db="UniProtKB">
        <authorList>
            <consortium name="RefSeq"/>
        </authorList>
    </citation>
    <scope>IDENTIFICATION</scope>
    <source>
        <tissue evidence="5">Leaves</tissue>
    </source>
</reference>
<dbReference type="InterPro" id="IPR050173">
    <property type="entry name" value="ABC_transporter_C-like"/>
</dbReference>
<dbReference type="Pfam" id="PF00005">
    <property type="entry name" value="ABC_tran"/>
    <property type="match status" value="1"/>
</dbReference>
<keyword evidence="4" id="KW-1185">Reference proteome</keyword>
<dbReference type="InterPro" id="IPR003439">
    <property type="entry name" value="ABC_transporter-like_ATP-bd"/>
</dbReference>
<dbReference type="RefSeq" id="XP_071939886.1">
    <property type="nucleotide sequence ID" value="XM_072083785.1"/>
</dbReference>
<feature type="domain" description="ABC transporter" evidence="3">
    <location>
        <begin position="43"/>
        <end position="132"/>
    </location>
</feature>
<evidence type="ECO:0000256" key="2">
    <source>
        <dbReference type="ARBA" id="ARBA00022840"/>
    </source>
</evidence>
<dbReference type="Proteomes" id="UP001652660">
    <property type="component" value="Chromosome 3e"/>
</dbReference>
<evidence type="ECO:0000313" key="5">
    <source>
        <dbReference type="RefSeq" id="XP_071939886.1"/>
    </source>
</evidence>
<evidence type="ECO:0000313" key="4">
    <source>
        <dbReference type="Proteomes" id="UP001652660"/>
    </source>
</evidence>
<dbReference type="PANTHER" id="PTHR24223">
    <property type="entry name" value="ATP-BINDING CASSETTE SUB-FAMILY C"/>
    <property type="match status" value="1"/>
</dbReference>
<dbReference type="InterPro" id="IPR027417">
    <property type="entry name" value="P-loop_NTPase"/>
</dbReference>
<accession>A0ABM4X777</accession>
<organism evidence="4 5">
    <name type="scientific">Coffea arabica</name>
    <name type="common">Arabian coffee</name>
    <dbReference type="NCBI Taxonomy" id="13443"/>
    <lineage>
        <taxon>Eukaryota</taxon>
        <taxon>Viridiplantae</taxon>
        <taxon>Streptophyta</taxon>
        <taxon>Embryophyta</taxon>
        <taxon>Tracheophyta</taxon>
        <taxon>Spermatophyta</taxon>
        <taxon>Magnoliopsida</taxon>
        <taxon>eudicotyledons</taxon>
        <taxon>Gunneridae</taxon>
        <taxon>Pentapetalae</taxon>
        <taxon>asterids</taxon>
        <taxon>lamiids</taxon>
        <taxon>Gentianales</taxon>
        <taxon>Rubiaceae</taxon>
        <taxon>Ixoroideae</taxon>
        <taxon>Gardenieae complex</taxon>
        <taxon>Bertiereae - Coffeeae clade</taxon>
        <taxon>Coffeeae</taxon>
        <taxon>Coffea</taxon>
    </lineage>
</organism>
<name>A0ABM4X777_COFAR</name>
<evidence type="ECO:0000256" key="1">
    <source>
        <dbReference type="ARBA" id="ARBA00022741"/>
    </source>
</evidence>
<dbReference type="GeneID" id="140038430"/>
<keyword evidence="2" id="KW-0067">ATP-binding</keyword>
<dbReference type="PANTHER" id="PTHR24223:SF369">
    <property type="entry name" value="ABC TRANSPORTER C FAMILY MEMBER 10"/>
    <property type="match status" value="1"/>
</dbReference>
<dbReference type="SUPFAM" id="SSF52540">
    <property type="entry name" value="P-loop containing nucleoside triphosphate hydrolases"/>
    <property type="match status" value="1"/>
</dbReference>
<sequence>MHIQSEAPEIIEGNRPPANWPFVGKVEMKDLKIRYCPNTSLVLRGIRCTFEGGYTVGIVGRTGSGKSTLISALFRLVEPTEGAIFIDDLTISTVGIHDLRSHLAIIPQDPMLFGGSIRYNLNPLSEHSDHDIREANQMLITLLIG</sequence>
<protein>
    <submittedName>
        <fullName evidence="5">ABC transporter C family member 10-like</fullName>
    </submittedName>
</protein>
<evidence type="ECO:0000259" key="3">
    <source>
        <dbReference type="Pfam" id="PF00005"/>
    </source>
</evidence>
<proteinExistence type="predicted"/>
<dbReference type="Gene3D" id="3.40.50.300">
    <property type="entry name" value="P-loop containing nucleotide triphosphate hydrolases"/>
    <property type="match status" value="1"/>
</dbReference>
<keyword evidence="1" id="KW-0547">Nucleotide-binding</keyword>
<gene>
    <name evidence="5" type="primary">LOC140038430</name>
</gene>